<dbReference type="CDD" id="cd06582">
    <property type="entry name" value="TM_PBP1_LivH_like"/>
    <property type="match status" value="1"/>
</dbReference>
<evidence type="ECO:0000256" key="5">
    <source>
        <dbReference type="ARBA" id="ARBA00022970"/>
    </source>
</evidence>
<dbReference type="InterPro" id="IPR001851">
    <property type="entry name" value="ABC_transp_permease"/>
</dbReference>
<dbReference type="PANTHER" id="PTHR11795">
    <property type="entry name" value="BRANCHED-CHAIN AMINO ACID TRANSPORT SYSTEM PERMEASE PROTEIN LIVH"/>
    <property type="match status" value="1"/>
</dbReference>
<keyword evidence="7 9" id="KW-0472">Membrane</keyword>
<dbReference type="InterPro" id="IPR052157">
    <property type="entry name" value="BCAA_transport_permease"/>
</dbReference>
<comment type="similarity">
    <text evidence="8">Belongs to the binding-protein-dependent transport system permease family. LivHM subfamily.</text>
</comment>
<keyword evidence="2" id="KW-0813">Transport</keyword>
<comment type="subcellular location">
    <subcellularLocation>
        <location evidence="1">Cell membrane</location>
        <topology evidence="1">Multi-pass membrane protein</topology>
    </subcellularLocation>
</comment>
<feature type="transmembrane region" description="Helical" evidence="9">
    <location>
        <begin position="322"/>
        <end position="341"/>
    </location>
</feature>
<feature type="transmembrane region" description="Helical" evidence="9">
    <location>
        <begin position="155"/>
        <end position="179"/>
    </location>
</feature>
<evidence type="ECO:0000256" key="9">
    <source>
        <dbReference type="SAM" id="Phobius"/>
    </source>
</evidence>
<feature type="transmembrane region" description="Helical" evidence="9">
    <location>
        <begin position="64"/>
        <end position="83"/>
    </location>
</feature>
<feature type="transmembrane region" description="Helical" evidence="9">
    <location>
        <begin position="120"/>
        <end position="143"/>
    </location>
</feature>
<evidence type="ECO:0000256" key="3">
    <source>
        <dbReference type="ARBA" id="ARBA00022475"/>
    </source>
</evidence>
<dbReference type="PANTHER" id="PTHR11795:SF450">
    <property type="entry name" value="ABC TRANSPORTER PERMEASE PROTEIN"/>
    <property type="match status" value="1"/>
</dbReference>
<dbReference type="Pfam" id="PF02653">
    <property type="entry name" value="BPD_transp_2"/>
    <property type="match status" value="1"/>
</dbReference>
<keyword evidence="6 9" id="KW-1133">Transmembrane helix</keyword>
<evidence type="ECO:0000256" key="7">
    <source>
        <dbReference type="ARBA" id="ARBA00023136"/>
    </source>
</evidence>
<dbReference type="EMBL" id="JBHSMS010000047">
    <property type="protein sequence ID" value="MFC5512604.1"/>
    <property type="molecule type" value="Genomic_DNA"/>
</dbReference>
<keyword evidence="4 9" id="KW-0812">Transmembrane</keyword>
<keyword evidence="11" id="KW-1185">Reference proteome</keyword>
<name>A0ABW0PQ67_9BURK</name>
<feature type="transmembrane region" description="Helical" evidence="9">
    <location>
        <begin position="95"/>
        <end position="114"/>
    </location>
</feature>
<evidence type="ECO:0000313" key="10">
    <source>
        <dbReference type="EMBL" id="MFC5512604.1"/>
    </source>
</evidence>
<feature type="transmembrane region" description="Helical" evidence="9">
    <location>
        <begin position="191"/>
        <end position="221"/>
    </location>
</feature>
<sequence length="351" mass="36237">MDFTIFAILTQDGIASGAVYVLLALALVLVFSITRVIFIPLGEFLAFGALTMAALQAGKTPASAVLLLVLGVAAFLQEAHAAVRSPAGQVDRARALGIGLVKFVLFPCAVLLAARTADGASWPMAAQLALTFAIVAPMGPMIYRLAFQPLAASPVLVLLIVAVAVHLALMGIGLVIFGAEGSRTTPFSDAAFAVGTLAISGQSIVVIATALVLIGALYLYFDRTLSGKALRATAVNRRGARLVGIGTTQAGRLAFLLASTIGTLCGVLIAPLTTIYYDSGFLMGLKGFVGAIIGGLGSYPLAAAGALLVGLLEAYSSFYASAFKEVIVFTLIIPVLLWRSIVHPQVEEGEA</sequence>
<feature type="transmembrane region" description="Helical" evidence="9">
    <location>
        <begin position="6"/>
        <end position="30"/>
    </location>
</feature>
<evidence type="ECO:0000256" key="6">
    <source>
        <dbReference type="ARBA" id="ARBA00022989"/>
    </source>
</evidence>
<protein>
    <submittedName>
        <fullName evidence="10">Branched-chain amino acid ABC transporter permease</fullName>
    </submittedName>
</protein>
<dbReference type="Proteomes" id="UP001596031">
    <property type="component" value="Unassembled WGS sequence"/>
</dbReference>
<feature type="transmembrane region" description="Helical" evidence="9">
    <location>
        <begin position="253"/>
        <end position="276"/>
    </location>
</feature>
<evidence type="ECO:0000256" key="2">
    <source>
        <dbReference type="ARBA" id="ARBA00022448"/>
    </source>
</evidence>
<reference evidence="11" key="1">
    <citation type="journal article" date="2019" name="Int. J. Syst. Evol. Microbiol.">
        <title>The Global Catalogue of Microorganisms (GCM) 10K type strain sequencing project: providing services to taxonomists for standard genome sequencing and annotation.</title>
        <authorList>
            <consortium name="The Broad Institute Genomics Platform"/>
            <consortium name="The Broad Institute Genome Sequencing Center for Infectious Disease"/>
            <person name="Wu L."/>
            <person name="Ma J."/>
        </authorList>
    </citation>
    <scope>NUCLEOTIDE SEQUENCE [LARGE SCALE GENOMIC DNA]</scope>
    <source>
        <strain evidence="11">CCUG 38813</strain>
    </source>
</reference>
<proteinExistence type="inferred from homology"/>
<organism evidence="10 11">
    <name type="scientific">Massilia jejuensis</name>
    <dbReference type="NCBI Taxonomy" id="648894"/>
    <lineage>
        <taxon>Bacteria</taxon>
        <taxon>Pseudomonadati</taxon>
        <taxon>Pseudomonadota</taxon>
        <taxon>Betaproteobacteria</taxon>
        <taxon>Burkholderiales</taxon>
        <taxon>Oxalobacteraceae</taxon>
        <taxon>Telluria group</taxon>
        <taxon>Massilia</taxon>
    </lineage>
</organism>
<evidence type="ECO:0000256" key="8">
    <source>
        <dbReference type="ARBA" id="ARBA00037998"/>
    </source>
</evidence>
<evidence type="ECO:0000256" key="1">
    <source>
        <dbReference type="ARBA" id="ARBA00004651"/>
    </source>
</evidence>
<evidence type="ECO:0000256" key="4">
    <source>
        <dbReference type="ARBA" id="ARBA00022692"/>
    </source>
</evidence>
<evidence type="ECO:0000313" key="11">
    <source>
        <dbReference type="Proteomes" id="UP001596031"/>
    </source>
</evidence>
<accession>A0ABW0PQ67</accession>
<feature type="transmembrane region" description="Helical" evidence="9">
    <location>
        <begin position="288"/>
        <end position="310"/>
    </location>
</feature>
<dbReference type="RefSeq" id="WP_379723214.1">
    <property type="nucleotide sequence ID" value="NZ_JBHSMS010000047.1"/>
</dbReference>
<keyword evidence="3" id="KW-1003">Cell membrane</keyword>
<comment type="caution">
    <text evidence="10">The sequence shown here is derived from an EMBL/GenBank/DDBJ whole genome shotgun (WGS) entry which is preliminary data.</text>
</comment>
<gene>
    <name evidence="10" type="ORF">ACFPOU_15895</name>
</gene>
<keyword evidence="5" id="KW-0029">Amino-acid transport</keyword>